<dbReference type="OrthoDB" id="10488839at2759"/>
<dbReference type="Proteomes" id="UP000000600">
    <property type="component" value="Unassembled WGS sequence"/>
</dbReference>
<reference evidence="2" key="4">
    <citation type="submission" date="2006-11" db="EMBL/GenBank/DDBJ databases">
        <title>Paramecium megabase sequencing project.</title>
        <authorList>
            <person name="Nowak J.K."/>
            <person name="Migdalski A."/>
            <person name="Gromadka R."/>
            <person name="Zagulski M."/>
        </authorList>
    </citation>
    <scope>NUCLEOTIDE SEQUENCE</scope>
    <source>
        <strain evidence="2">Stock d4-2</strain>
    </source>
</reference>
<dbReference type="AlphaFoldDB" id="Q6BG18"/>
<dbReference type="EMBL" id="CT867985">
    <property type="protein sequence ID" value="CAK55880.1"/>
    <property type="molecule type" value="Genomic_DNA"/>
</dbReference>
<dbReference type="InParanoid" id="Q6BG18"/>
<dbReference type="RefSeq" id="XP_001423278.1">
    <property type="nucleotide sequence ID" value="XM_001423241.1"/>
</dbReference>
<dbReference type="RefSeq" id="XP_001347029.1">
    <property type="nucleotide sequence ID" value="XM_001346993.1"/>
</dbReference>
<evidence type="ECO:0000256" key="1">
    <source>
        <dbReference type="SAM" id="MobiDB-lite"/>
    </source>
</evidence>
<feature type="compositionally biased region" description="Polar residues" evidence="1">
    <location>
        <begin position="201"/>
        <end position="220"/>
    </location>
</feature>
<feature type="compositionally biased region" description="Low complexity" evidence="1">
    <location>
        <begin position="252"/>
        <end position="271"/>
    </location>
</feature>
<gene>
    <name evidence="3" type="ORF">GSPATT00000315001</name>
    <name evidence="2" type="ORF">PTMB.205</name>
</gene>
<protein>
    <submittedName>
        <fullName evidence="3">Chromosome undetermined scaffold_1, whole genome shotgun sequence</fullName>
    </submittedName>
</protein>
<dbReference type="KEGG" id="ptm:GSPATT00000315001"/>
<reference evidence="3 4" key="2">
    <citation type="journal article" date="2006" name="Nature">
        <title>Global trends of whole-genome duplications revealed by the ciliate Paramecium tetraurelia.</title>
        <authorList>
            <consortium name="Genoscope"/>
            <person name="Aury J.-M."/>
            <person name="Jaillon O."/>
            <person name="Duret L."/>
            <person name="Noel B."/>
            <person name="Jubin C."/>
            <person name="Porcel B.M."/>
            <person name="Segurens B."/>
            <person name="Daubin V."/>
            <person name="Anthouard V."/>
            <person name="Aiach N."/>
            <person name="Arnaiz O."/>
            <person name="Billaut A."/>
            <person name="Beisson J."/>
            <person name="Blanc I."/>
            <person name="Bouhouche K."/>
            <person name="Camara F."/>
            <person name="Duharcourt S."/>
            <person name="Guigo R."/>
            <person name="Gogendeau D."/>
            <person name="Katinka M."/>
            <person name="Keller A.-M."/>
            <person name="Kissmehl R."/>
            <person name="Klotz C."/>
            <person name="Koll F."/>
            <person name="Le Moue A."/>
            <person name="Lepere C."/>
            <person name="Malinsky S."/>
            <person name="Nowacki M."/>
            <person name="Nowak J.K."/>
            <person name="Plattner H."/>
            <person name="Poulain J."/>
            <person name="Ruiz F."/>
            <person name="Serrano V."/>
            <person name="Zagulski M."/>
            <person name="Dessen P."/>
            <person name="Betermier M."/>
            <person name="Weissenbach J."/>
            <person name="Scarpelli C."/>
            <person name="Schachter V."/>
            <person name="Sperling L."/>
            <person name="Meyer E."/>
            <person name="Cohen J."/>
            <person name="Wincker P."/>
        </authorList>
    </citation>
    <scope>NUCLEOTIDE SEQUENCE [LARGE SCALE GENOMIC DNA]</scope>
    <source>
        <strain evidence="3 4">Stock d4-2</strain>
    </source>
</reference>
<feature type="region of interest" description="Disordered" evidence="1">
    <location>
        <begin position="200"/>
        <end position="232"/>
    </location>
</feature>
<evidence type="ECO:0000313" key="3">
    <source>
        <dbReference type="EMBL" id="CAK55880.1"/>
    </source>
</evidence>
<reference evidence="2 4" key="1">
    <citation type="journal article" date="2004" name="Curr. Biol.">
        <title>High coding density on the largest Paramecium tetraurelia somatic chromosome.</title>
        <authorList>
            <person name="Zagulski M."/>
            <person name="Nowak J.K."/>
            <person name="Le Mouel A."/>
            <person name="Nowacki M."/>
            <person name="Migdalski A."/>
            <person name="Gromadka R."/>
            <person name="Noel B."/>
            <person name="Blanc I."/>
            <person name="Dessen P."/>
            <person name="Wincker P."/>
            <person name="Keller A.M."/>
            <person name="Cohen J."/>
            <person name="Meyer E."/>
            <person name="Sperling L."/>
        </authorList>
    </citation>
    <scope>NUCLEOTIDE SEQUENCE [LARGE SCALE GENOMIC DNA]</scope>
    <source>
        <strain evidence="2 4">Stock d4-2</strain>
    </source>
</reference>
<dbReference type="KEGG" id="ptm:PTMB.205"/>
<feature type="compositionally biased region" description="Low complexity" evidence="1">
    <location>
        <begin position="287"/>
        <end position="305"/>
    </location>
</feature>
<organism evidence="2 4">
    <name type="scientific">Paramecium tetraurelia</name>
    <dbReference type="NCBI Taxonomy" id="5888"/>
    <lineage>
        <taxon>Eukaryota</taxon>
        <taxon>Sar</taxon>
        <taxon>Alveolata</taxon>
        <taxon>Ciliophora</taxon>
        <taxon>Intramacronucleata</taxon>
        <taxon>Oligohymenophorea</taxon>
        <taxon>Peniculida</taxon>
        <taxon>Parameciidae</taxon>
        <taxon>Paramecium</taxon>
    </lineage>
</organism>
<keyword evidence="4" id="KW-1185">Reference proteome</keyword>
<name>Q6BG18_PARTE</name>
<dbReference type="GeneID" id="79573855"/>
<dbReference type="EMBL" id="CR548612">
    <property type="protein sequence ID" value="CAH03402.1"/>
    <property type="molecule type" value="Genomic_DNA"/>
</dbReference>
<dbReference type="HOGENOM" id="CLU_825015_0_0_1"/>
<dbReference type="GeneID" id="5009062"/>
<evidence type="ECO:0000313" key="2">
    <source>
        <dbReference type="EMBL" id="CAH03402.1"/>
    </source>
</evidence>
<evidence type="ECO:0000313" key="4">
    <source>
        <dbReference type="Proteomes" id="UP000000600"/>
    </source>
</evidence>
<sequence>MQVQKLQNAQNQIQREIQYFIFQDLENALCQLGQLEETIEKLEKVKDHPYLPIAMNKAILQANLSFGIYFDQYSQHNNKEGQFFKSCKSKAKSIFQEALNKKIIQNTHPEVKTICNFYINELFGDKDIYALQQLPLKQTQSKGQFNQNALEKVIWGTQAVDKQLSQVQNNEYKPPDAQKIFQNVNIQKKQCGEQLIKNFLKPSNNSSTSKNQDQKPNNQSNKKDKQQPTNVKKVCVGKQTMEEEFEKKDDQFNMQTQNQQNQLKQNQQAMQLEKKKQPISHENSAHKTIQNGNQIIQTKNTQQIDKSTKGTQNNKSQVQQQTNKTQGVNQSGQIKKK</sequence>
<proteinExistence type="predicted"/>
<reference evidence="3" key="3">
    <citation type="submission" date="2006-03" db="EMBL/GenBank/DDBJ databases">
        <authorList>
            <consortium name="Genoscope"/>
        </authorList>
    </citation>
    <scope>NUCLEOTIDE SEQUENCE</scope>
    <source>
        <strain evidence="3">Stock d4-2</strain>
    </source>
</reference>
<feature type="region of interest" description="Disordered" evidence="1">
    <location>
        <begin position="249"/>
        <end position="337"/>
    </location>
</feature>
<accession>Q6BG18</accession>
<feature type="compositionally biased region" description="Polar residues" evidence="1">
    <location>
        <begin position="309"/>
        <end position="337"/>
    </location>
</feature>